<keyword evidence="5" id="KW-1185">Reference proteome</keyword>
<dbReference type="SUPFAM" id="SSF81324">
    <property type="entry name" value="Voltage-gated potassium channels"/>
    <property type="match status" value="1"/>
</dbReference>
<reference evidence="4" key="1">
    <citation type="submission" date="2021-01" db="EMBL/GenBank/DDBJ databases">
        <title>Whole genome shotgun sequence of Virgisporangium aliadipatigenens NBRC 105644.</title>
        <authorList>
            <person name="Komaki H."/>
            <person name="Tamura T."/>
        </authorList>
    </citation>
    <scope>NUCLEOTIDE SEQUENCE</scope>
    <source>
        <strain evidence="4">NBRC 105644</strain>
    </source>
</reference>
<dbReference type="InterPro" id="IPR013099">
    <property type="entry name" value="K_chnl_dom"/>
</dbReference>
<organism evidence="4 5">
    <name type="scientific">Virgisporangium aliadipatigenens</name>
    <dbReference type="NCBI Taxonomy" id="741659"/>
    <lineage>
        <taxon>Bacteria</taxon>
        <taxon>Bacillati</taxon>
        <taxon>Actinomycetota</taxon>
        <taxon>Actinomycetes</taxon>
        <taxon>Micromonosporales</taxon>
        <taxon>Micromonosporaceae</taxon>
        <taxon>Virgisporangium</taxon>
    </lineage>
</organism>
<feature type="domain" description="RCK N-terminal" evidence="3">
    <location>
        <begin position="149"/>
        <end position="272"/>
    </location>
</feature>
<evidence type="ECO:0000256" key="2">
    <source>
        <dbReference type="SAM" id="Phobius"/>
    </source>
</evidence>
<evidence type="ECO:0000256" key="1">
    <source>
        <dbReference type="ARBA" id="ARBA00004651"/>
    </source>
</evidence>
<dbReference type="GO" id="GO:0006813">
    <property type="term" value="P:potassium ion transport"/>
    <property type="evidence" value="ECO:0007669"/>
    <property type="project" value="InterPro"/>
</dbReference>
<evidence type="ECO:0000259" key="3">
    <source>
        <dbReference type="PROSITE" id="PS51201"/>
    </source>
</evidence>
<comment type="subcellular location">
    <subcellularLocation>
        <location evidence="1">Cell membrane</location>
        <topology evidence="1">Multi-pass membrane protein</topology>
    </subcellularLocation>
</comment>
<dbReference type="InterPro" id="IPR003148">
    <property type="entry name" value="RCK_N"/>
</dbReference>
<dbReference type="SUPFAM" id="SSF51735">
    <property type="entry name" value="NAD(P)-binding Rossmann-fold domains"/>
    <property type="match status" value="2"/>
</dbReference>
<evidence type="ECO:0000313" key="4">
    <source>
        <dbReference type="EMBL" id="GIJ44117.1"/>
    </source>
</evidence>
<dbReference type="Proteomes" id="UP000619260">
    <property type="component" value="Unassembled WGS sequence"/>
</dbReference>
<keyword evidence="2" id="KW-0472">Membrane</keyword>
<dbReference type="AlphaFoldDB" id="A0A8J3YGS9"/>
<feature type="transmembrane region" description="Helical" evidence="2">
    <location>
        <begin position="42"/>
        <end position="61"/>
    </location>
</feature>
<dbReference type="GO" id="GO:0005886">
    <property type="term" value="C:plasma membrane"/>
    <property type="evidence" value="ECO:0007669"/>
    <property type="project" value="UniProtKB-SubCell"/>
</dbReference>
<feature type="transmembrane region" description="Helical" evidence="2">
    <location>
        <begin position="73"/>
        <end position="90"/>
    </location>
</feature>
<gene>
    <name evidence="4" type="ORF">Val02_10030</name>
</gene>
<feature type="transmembrane region" description="Helical" evidence="2">
    <location>
        <begin position="102"/>
        <end position="126"/>
    </location>
</feature>
<dbReference type="InterPro" id="IPR050721">
    <property type="entry name" value="Trk_Ktr_HKT_K-transport"/>
</dbReference>
<protein>
    <recommendedName>
        <fullName evidence="3">RCK N-terminal domain-containing protein</fullName>
    </recommendedName>
</protein>
<feature type="domain" description="RCK N-terminal" evidence="3">
    <location>
        <begin position="314"/>
        <end position="435"/>
    </location>
</feature>
<keyword evidence="2" id="KW-0812">Transmembrane</keyword>
<dbReference type="InterPro" id="IPR036291">
    <property type="entry name" value="NAD(P)-bd_dom_sf"/>
</dbReference>
<dbReference type="Gene3D" id="3.40.50.720">
    <property type="entry name" value="NAD(P)-binding Rossmann-like Domain"/>
    <property type="match status" value="2"/>
</dbReference>
<dbReference type="Pfam" id="PF07885">
    <property type="entry name" value="Ion_trans_2"/>
    <property type="match status" value="1"/>
</dbReference>
<dbReference type="PROSITE" id="PS51201">
    <property type="entry name" value="RCK_N"/>
    <property type="match status" value="2"/>
</dbReference>
<proteinExistence type="predicted"/>
<accession>A0A8J3YGS9</accession>
<sequence length="595" mass="65064">MQRLFFSAKKGRRRARWRTPVAAGVQASATIFLILRRMRAPLITLIAIFAVSVLGLTLVPGRDADGAPERMSIFDAFYFMSYTATTIGFGELPQPFTAAQRLWVMVTIYLTVIGWAYALGSLLTLLQDRKFRQALAVQHFTRKVRRLNEPFLLFAGYGRTGQALGRSMDALGRRLVVVDISEERIDALDVDQYAADVPGLVGNAGNPHVLEMAGLGHPDCEAVLAMTDDDETNLSVVMAATLLRPEVPIVARTTSATIGNRMRAFGTPTVINPFDRFGDRLRLALRAPASYQLLTWLETGPGTHLPGRAEPPANGRWVVCGFGRFGRELAADLRANGAEVTVLDPEADPGRGGPQLSVICGDATDPEVMDQVGLTDAVGFVAGTDNDTTNLCLVAAAQRVNPELFVVARQNDPDSTPMFAQMRIDSLLVATEVVTHEAYARLSSPLLWQFLSRLPEQGDDWADRVVGRLADHCGFHLENVWETTLTGRETPALGEWLAGGAARLGDLLREPADPDRPLPVVTLLVRRGNGDVVMTPDDDELLHKGDTLLLVGPSAARSALNAVIAVETLFSYVVHREYVPAGTLWRWLVQTVRRR</sequence>
<dbReference type="Gene3D" id="1.10.287.70">
    <property type="match status" value="1"/>
</dbReference>
<evidence type="ECO:0000313" key="5">
    <source>
        <dbReference type="Proteomes" id="UP000619260"/>
    </source>
</evidence>
<keyword evidence="2" id="KW-1133">Transmembrane helix</keyword>
<comment type="caution">
    <text evidence="4">The sequence shown here is derived from an EMBL/GenBank/DDBJ whole genome shotgun (WGS) entry which is preliminary data.</text>
</comment>
<dbReference type="Pfam" id="PF02254">
    <property type="entry name" value="TrkA_N"/>
    <property type="match status" value="2"/>
</dbReference>
<dbReference type="EMBL" id="BOPF01000003">
    <property type="protein sequence ID" value="GIJ44117.1"/>
    <property type="molecule type" value="Genomic_DNA"/>
</dbReference>
<name>A0A8J3YGS9_9ACTN</name>
<dbReference type="PANTHER" id="PTHR43833">
    <property type="entry name" value="POTASSIUM CHANNEL PROTEIN 2-RELATED-RELATED"/>
    <property type="match status" value="1"/>
</dbReference>